<feature type="chain" id="PRO_5047472277" evidence="1">
    <location>
        <begin position="19"/>
        <end position="101"/>
    </location>
</feature>
<dbReference type="GeneID" id="100367855"/>
<protein>
    <submittedName>
        <fullName evidence="3">Uncharacterized protein LOC100367855</fullName>
    </submittedName>
</protein>
<dbReference type="Proteomes" id="UP000694865">
    <property type="component" value="Unplaced"/>
</dbReference>
<keyword evidence="2" id="KW-1185">Reference proteome</keyword>
<proteinExistence type="predicted"/>
<name>A0ABM0H199_SACKO</name>
<feature type="signal peptide" evidence="1">
    <location>
        <begin position="1"/>
        <end position="18"/>
    </location>
</feature>
<keyword evidence="1" id="KW-0732">Signal</keyword>
<gene>
    <name evidence="3" type="primary">LOC100367855</name>
</gene>
<dbReference type="RefSeq" id="XP_002741972.1">
    <property type="nucleotide sequence ID" value="XM_002741926.2"/>
</dbReference>
<accession>A0ABM0H199</accession>
<sequence length="101" mass="11688">MDLKTILLLASLVCMVVCWDERLSARVQRDASDYQAPTAPSRGASLAEWDRYLRELSLYRQYADIQRFGRSDGGANNIHQQTQKNHRSNIWDYLSKKLALE</sequence>
<organism evidence="2 3">
    <name type="scientific">Saccoglossus kowalevskii</name>
    <name type="common">Acorn worm</name>
    <dbReference type="NCBI Taxonomy" id="10224"/>
    <lineage>
        <taxon>Eukaryota</taxon>
        <taxon>Metazoa</taxon>
        <taxon>Hemichordata</taxon>
        <taxon>Enteropneusta</taxon>
        <taxon>Harrimaniidae</taxon>
        <taxon>Saccoglossus</taxon>
    </lineage>
</organism>
<reference evidence="3" key="1">
    <citation type="submission" date="2025-08" db="UniProtKB">
        <authorList>
            <consortium name="RefSeq"/>
        </authorList>
    </citation>
    <scope>IDENTIFICATION</scope>
    <source>
        <tissue evidence="3">Testes</tissue>
    </source>
</reference>
<evidence type="ECO:0000313" key="2">
    <source>
        <dbReference type="Proteomes" id="UP000694865"/>
    </source>
</evidence>
<evidence type="ECO:0000256" key="1">
    <source>
        <dbReference type="SAM" id="SignalP"/>
    </source>
</evidence>
<evidence type="ECO:0000313" key="3">
    <source>
        <dbReference type="RefSeq" id="XP_002741972.1"/>
    </source>
</evidence>